<dbReference type="SUPFAM" id="SSF51445">
    <property type="entry name" value="(Trans)glycosidases"/>
    <property type="match status" value="1"/>
</dbReference>
<dbReference type="GO" id="GO:0005975">
    <property type="term" value="P:carbohydrate metabolic process"/>
    <property type="evidence" value="ECO:0007669"/>
    <property type="project" value="InterPro"/>
</dbReference>
<accession>T0ZSA4</accession>
<name>T0ZSA4_9ZZZZ</name>
<sequence>MTFVVLALASLLSFIPKVSAAEVIRVAADAPGKPFPHFWEEMFGSGHATLAMRADYLRDLRAVKRITDFRYVRFHGILDHGVGVYTRDYLGRPVYNFSNVDTIYDGLLSNGVMPFVELSFMPPAIAANPDDRYAFWYRPNVSPPQTYGKWAAVIKTFARHLVARYGINEVSKWYFEVWNEPNETFRGDTWRQQHTYFGLYDATAR</sequence>
<dbReference type="PROSITE" id="PS01027">
    <property type="entry name" value="GLYCOSYL_HYDROL_F39"/>
    <property type="match status" value="1"/>
</dbReference>
<organism evidence="5">
    <name type="scientific">mine drainage metagenome</name>
    <dbReference type="NCBI Taxonomy" id="410659"/>
    <lineage>
        <taxon>unclassified sequences</taxon>
        <taxon>metagenomes</taxon>
        <taxon>ecological metagenomes</taxon>
    </lineage>
</organism>
<dbReference type="EC" id="3.2.1.-" evidence="5"/>
<dbReference type="InterPro" id="IPR051923">
    <property type="entry name" value="Glycosyl_Hydrolase_39"/>
</dbReference>
<keyword evidence="2 5" id="KW-0378">Hydrolase</keyword>
<evidence type="ECO:0000256" key="2">
    <source>
        <dbReference type="ARBA" id="ARBA00022801"/>
    </source>
</evidence>
<dbReference type="PRINTS" id="PR00745">
    <property type="entry name" value="GLHYDRLASE39"/>
</dbReference>
<keyword evidence="3 5" id="KW-0326">Glycosidase</keyword>
<dbReference type="Pfam" id="PF01229">
    <property type="entry name" value="Glyco_hydro_39"/>
    <property type="match status" value="1"/>
</dbReference>
<evidence type="ECO:0000256" key="1">
    <source>
        <dbReference type="ARBA" id="ARBA00008875"/>
    </source>
</evidence>
<dbReference type="InterPro" id="IPR049165">
    <property type="entry name" value="GH39_as"/>
</dbReference>
<dbReference type="InterPro" id="IPR000514">
    <property type="entry name" value="Glyco_hydro_39"/>
</dbReference>
<dbReference type="PANTHER" id="PTHR12631">
    <property type="entry name" value="ALPHA-L-IDURONIDASE"/>
    <property type="match status" value="1"/>
</dbReference>
<proteinExistence type="inferred from homology"/>
<comment type="similarity">
    <text evidence="1">Belongs to the glycosyl hydrolase 39 family.</text>
</comment>
<dbReference type="InterPro" id="IPR017853">
    <property type="entry name" value="GH"/>
</dbReference>
<dbReference type="Gene3D" id="3.20.20.80">
    <property type="entry name" value="Glycosidases"/>
    <property type="match status" value="1"/>
</dbReference>
<reference evidence="5" key="2">
    <citation type="journal article" date="2014" name="ISME J.">
        <title>Microbial stratification in low pH oxic and suboxic macroscopic growths along an acid mine drainage.</title>
        <authorList>
            <person name="Mendez-Garcia C."/>
            <person name="Mesa V."/>
            <person name="Sprenger R.R."/>
            <person name="Richter M."/>
            <person name="Diez M.S."/>
            <person name="Solano J."/>
            <person name="Bargiela R."/>
            <person name="Golyshina O.V."/>
            <person name="Manteca A."/>
            <person name="Ramos J.L."/>
            <person name="Gallego J.R."/>
            <person name="Llorente I."/>
            <person name="Martins Dos Santos V.A."/>
            <person name="Jensen O.N."/>
            <person name="Pelaez A.I."/>
            <person name="Sanchez J."/>
            <person name="Ferrer M."/>
        </authorList>
    </citation>
    <scope>NUCLEOTIDE SEQUENCE</scope>
</reference>
<feature type="domain" description="Glycosyl hydrolases family 39 N-terminal catalytic" evidence="4">
    <location>
        <begin position="24"/>
        <end position="204"/>
    </location>
</feature>
<dbReference type="AlphaFoldDB" id="T0ZSA4"/>
<evidence type="ECO:0000313" key="5">
    <source>
        <dbReference type="EMBL" id="EQD47422.1"/>
    </source>
</evidence>
<evidence type="ECO:0000259" key="4">
    <source>
        <dbReference type="Pfam" id="PF01229"/>
    </source>
</evidence>
<dbReference type="InterPro" id="IPR049166">
    <property type="entry name" value="GH39_cat"/>
</dbReference>
<dbReference type="GO" id="GO:0004553">
    <property type="term" value="F:hydrolase activity, hydrolyzing O-glycosyl compounds"/>
    <property type="evidence" value="ECO:0007669"/>
    <property type="project" value="InterPro"/>
</dbReference>
<reference evidence="5" key="1">
    <citation type="submission" date="2013-08" db="EMBL/GenBank/DDBJ databases">
        <authorList>
            <person name="Mendez C."/>
            <person name="Richter M."/>
            <person name="Ferrer M."/>
            <person name="Sanchez J."/>
        </authorList>
    </citation>
    <scope>NUCLEOTIDE SEQUENCE</scope>
</reference>
<dbReference type="EMBL" id="AUZX01010515">
    <property type="protein sequence ID" value="EQD47422.1"/>
    <property type="molecule type" value="Genomic_DNA"/>
</dbReference>
<comment type="caution">
    <text evidence="5">The sequence shown here is derived from an EMBL/GenBank/DDBJ whole genome shotgun (WGS) entry which is preliminary data.</text>
</comment>
<feature type="non-terminal residue" evidence="5">
    <location>
        <position position="205"/>
    </location>
</feature>
<protein>
    <submittedName>
        <fullName evidence="5">Glycoside hydrolase family 39</fullName>
        <ecNumber evidence="5">3.2.1.-</ecNumber>
    </submittedName>
</protein>
<gene>
    <name evidence="5" type="ORF">B1A_14327</name>
</gene>
<evidence type="ECO:0000256" key="3">
    <source>
        <dbReference type="ARBA" id="ARBA00023295"/>
    </source>
</evidence>
<dbReference type="PANTHER" id="PTHR12631:SF10">
    <property type="entry name" value="BETA-XYLOSIDASE-LIKE PROTEIN-RELATED"/>
    <property type="match status" value="1"/>
</dbReference>